<gene>
    <name evidence="2" type="ORF">LZC94_04995</name>
</gene>
<name>A0ABZ2M592_9BACT</name>
<sequence>MYAGHFAIGVALSSRFRDVPAWIPLFGVAWLDLVHAVLVAVGVERVTSGLPANGYLHMKLDFIDWDHSLAMAIVWSMLAGLAIWRGKSIWALSAVVGTVAVFSHFLADALVHDPDLALWPHSPIHVGFGLWSSLPVASWFLEVGFVVALAWYGARVHPRKWDALQYPLALMFFLALQLTPWWSLIQLAGSSPLTSSPIVHGVFLLVGFILPAGLMSWLLRRPPVIP</sequence>
<organism evidence="2 3">
    <name type="scientific">Pendulispora albinea</name>
    <dbReference type="NCBI Taxonomy" id="2741071"/>
    <lineage>
        <taxon>Bacteria</taxon>
        <taxon>Pseudomonadati</taxon>
        <taxon>Myxococcota</taxon>
        <taxon>Myxococcia</taxon>
        <taxon>Myxococcales</taxon>
        <taxon>Sorangiineae</taxon>
        <taxon>Pendulisporaceae</taxon>
        <taxon>Pendulispora</taxon>
    </lineage>
</organism>
<proteinExistence type="predicted"/>
<protein>
    <recommendedName>
        <fullName evidence="4">Metal-dependent hydrolase</fullName>
    </recommendedName>
</protein>
<feature type="transmembrane region" description="Helical" evidence="1">
    <location>
        <begin position="21"/>
        <end position="43"/>
    </location>
</feature>
<feature type="transmembrane region" description="Helical" evidence="1">
    <location>
        <begin position="197"/>
        <end position="219"/>
    </location>
</feature>
<evidence type="ECO:0000313" key="2">
    <source>
        <dbReference type="EMBL" id="WXB16635.1"/>
    </source>
</evidence>
<evidence type="ECO:0000313" key="3">
    <source>
        <dbReference type="Proteomes" id="UP001370348"/>
    </source>
</evidence>
<accession>A0ABZ2M592</accession>
<keyword evidence="1" id="KW-0472">Membrane</keyword>
<feature type="transmembrane region" description="Helical" evidence="1">
    <location>
        <begin position="166"/>
        <end position="185"/>
    </location>
</feature>
<dbReference type="RefSeq" id="WP_394826262.1">
    <property type="nucleotide sequence ID" value="NZ_CP089984.1"/>
</dbReference>
<keyword evidence="1" id="KW-0812">Transmembrane</keyword>
<feature type="transmembrane region" description="Helical" evidence="1">
    <location>
        <begin position="91"/>
        <end position="111"/>
    </location>
</feature>
<keyword evidence="3" id="KW-1185">Reference proteome</keyword>
<dbReference type="EMBL" id="CP089984">
    <property type="protein sequence ID" value="WXB16635.1"/>
    <property type="molecule type" value="Genomic_DNA"/>
</dbReference>
<feature type="transmembrane region" description="Helical" evidence="1">
    <location>
        <begin position="63"/>
        <end position="84"/>
    </location>
</feature>
<reference evidence="2 3" key="1">
    <citation type="submission" date="2021-12" db="EMBL/GenBank/DDBJ databases">
        <title>Discovery of the Pendulisporaceae a myxobacterial family with distinct sporulation behavior and unique specialized metabolism.</title>
        <authorList>
            <person name="Garcia R."/>
            <person name="Popoff A."/>
            <person name="Bader C.D."/>
            <person name="Loehr J."/>
            <person name="Walesch S."/>
            <person name="Walt C."/>
            <person name="Boldt J."/>
            <person name="Bunk B."/>
            <person name="Haeckl F.J.F.P.J."/>
            <person name="Gunesch A.P."/>
            <person name="Birkelbach J."/>
            <person name="Nuebel U."/>
            <person name="Pietschmann T."/>
            <person name="Bach T."/>
            <person name="Mueller R."/>
        </authorList>
    </citation>
    <scope>NUCLEOTIDE SEQUENCE [LARGE SCALE GENOMIC DNA]</scope>
    <source>
        <strain evidence="2 3">MSr11954</strain>
    </source>
</reference>
<evidence type="ECO:0008006" key="4">
    <source>
        <dbReference type="Google" id="ProtNLM"/>
    </source>
</evidence>
<feature type="transmembrane region" description="Helical" evidence="1">
    <location>
        <begin position="131"/>
        <end position="154"/>
    </location>
</feature>
<keyword evidence="1" id="KW-1133">Transmembrane helix</keyword>
<dbReference type="Proteomes" id="UP001370348">
    <property type="component" value="Chromosome"/>
</dbReference>
<evidence type="ECO:0000256" key="1">
    <source>
        <dbReference type="SAM" id="Phobius"/>
    </source>
</evidence>